<proteinExistence type="predicted"/>
<evidence type="ECO:0000256" key="3">
    <source>
        <dbReference type="ARBA" id="ARBA00004613"/>
    </source>
</evidence>
<evidence type="ECO:0000256" key="11">
    <source>
        <dbReference type="ARBA" id="ARBA00023237"/>
    </source>
</evidence>
<dbReference type="OrthoDB" id="4062651at2759"/>
<dbReference type="InterPro" id="IPR017441">
    <property type="entry name" value="Protein_kinase_ATP_BS"/>
</dbReference>
<dbReference type="Pfam" id="PF00069">
    <property type="entry name" value="Pkinase"/>
    <property type="match status" value="1"/>
</dbReference>
<dbReference type="InParanoid" id="D2VPY1"/>
<evidence type="ECO:0000256" key="7">
    <source>
        <dbReference type="ARBA" id="ARBA00022741"/>
    </source>
</evidence>
<keyword evidence="4" id="KW-0964">Secreted</keyword>
<evidence type="ECO:0000259" key="15">
    <source>
        <dbReference type="PROSITE" id="PS50011"/>
    </source>
</evidence>
<dbReference type="NCBIfam" id="TIGR01376">
    <property type="entry name" value="POMP_repeat"/>
    <property type="match status" value="1"/>
</dbReference>
<dbReference type="Pfam" id="PF02415">
    <property type="entry name" value="Chlam_PMP"/>
    <property type="match status" value="1"/>
</dbReference>
<keyword evidence="11" id="KW-0998">Cell outer membrane</keyword>
<evidence type="ECO:0000256" key="5">
    <source>
        <dbReference type="ARBA" id="ARBA00022679"/>
    </source>
</evidence>
<dbReference type="PANTHER" id="PTHR44329">
    <property type="entry name" value="SERINE/THREONINE-PROTEIN KINASE TNNI3K-RELATED"/>
    <property type="match status" value="1"/>
</dbReference>
<keyword evidence="13" id="KW-0175">Coiled coil</keyword>
<evidence type="ECO:0000256" key="13">
    <source>
        <dbReference type="SAM" id="Coils"/>
    </source>
</evidence>
<sequence>MTTIYRNETLTPSSVFILLLLVVIGPSNIISISNYSLSDYISPFDTNYKLPSFLSADKGYSNAEVEVTRLLNMAQYSKVMEYEICKTQREESIFSVNCLSLDFEYTFSNVSSTLNSTISFSSMKELINYFTNEIEYQIGNVPSVERPGAIIYMKINVESDIVSNNCQNNLKIQELTTNNLLRDIKLFIELESKINSTINCESYFIDYGETFDKAVTIFKGFNLQILQQNRNAFIENCTLKGGKFLGNYVIVQNSKISGQFETDAHLSLFKKVRYDFDDSRPVVEFKYEEISIFTESELSFFLDQFTLAATNMWFLNGTINIDKLVFIEEVKEIVMIGCLVNTKTSTINDGSLNILFSNVVRISHTIFGKSNGNIITIGESIEVQFQDCQFVGSQNTEGSIVTVRNSRNVIVRRCIFAHNRGSTGVLLLSNVVATYIVESTFTDNVSVLGGAILSSSLSSHKTLVTSSKFIRNRNGKTGGALSSYGSDIIVFLSEFIENYSSAGGGAISGIDSNIAIGESVFRSNTAKNSGGAILCSGNFSSYETLFVNNSVLTENITSSLMCSSTKCLGNGGALSFTGTGFHTKFAIYSSKFHMNRALRGGAISFNLKYDTLACLWEDVEISDNQADYSGGGIFFHKIVKKEFLQSNFTGNSALNYGGNIGSSIRQITWQVSKEINGKLSGDFEPMNGVVTLFPGQRFTLKPTSKDTFGNSVEYMWEVYSNSVSTDSITATIPKQTRVSEVVEGIFITVSERQFTQPIKASLTLSFFHANSDIPLEIIPCPVDYESTPATYGSESSFICKVKPNYESIIIVAVVASFFAFCSLLIILSGVGYGVYKLAKIIRYWRGRERAEKDIEKRLLENDIVDAQEDLRNSDDSSSKSGAVFIITLDKLFIEKKIGEGGSGVVFKGRWDHNTVAIKCLRVDVENYALRDDIEKEASLLCKLRHPNVLMFYGISITPKKHYLVVEYLEKGSIENLISQCRKGEISLDLISKLSLLIDVACGMEYLHSLKPPIIHRDLKPGNILLDSNNTAKVCDFGLSRLMNGNNQTNTTTGMGTLFYIAPELLDSELSHTSSTLAPSIDVFSFAIIMYELFFEENPYIHTKNTKITQARQNEVSPFTVLPRVLKGERPVIPFSNDTEMDSYLSSYVQEYDFSSSDVPLDRDQCKERFRNIVGEFIKLMTQCWNSDPKQRPSFTIISTILSSLKSRLIIEGQ</sequence>
<dbReference type="STRING" id="5762.D2VPY1"/>
<dbReference type="SUPFAM" id="SSF56112">
    <property type="entry name" value="Protein kinase-like (PK-like)"/>
    <property type="match status" value="1"/>
</dbReference>
<evidence type="ECO:0000256" key="9">
    <source>
        <dbReference type="ARBA" id="ARBA00022840"/>
    </source>
</evidence>
<evidence type="ECO:0000313" key="16">
    <source>
        <dbReference type="EMBL" id="EFC41083.1"/>
    </source>
</evidence>
<evidence type="ECO:0000256" key="2">
    <source>
        <dbReference type="ARBA" id="ARBA00004442"/>
    </source>
</evidence>
<evidence type="ECO:0000256" key="6">
    <source>
        <dbReference type="ARBA" id="ARBA00022729"/>
    </source>
</evidence>
<evidence type="ECO:0000256" key="1">
    <source>
        <dbReference type="ARBA" id="ARBA00004196"/>
    </source>
</evidence>
<dbReference type="Proteomes" id="UP000006671">
    <property type="component" value="Unassembled WGS sequence"/>
</dbReference>
<dbReference type="EMBL" id="GG738888">
    <property type="protein sequence ID" value="EFC41083.1"/>
    <property type="molecule type" value="Genomic_DNA"/>
</dbReference>
<feature type="coiled-coil region" evidence="13">
    <location>
        <begin position="849"/>
        <end position="876"/>
    </location>
</feature>
<comment type="subcellular location">
    <subcellularLocation>
        <location evidence="1">Cell envelope</location>
    </subcellularLocation>
    <subcellularLocation>
        <location evidence="2">Cell outer membrane</location>
    </subcellularLocation>
    <subcellularLocation>
        <location evidence="3">Secreted</location>
    </subcellularLocation>
</comment>
<keyword evidence="5" id="KW-0808">Transferase</keyword>
<evidence type="ECO:0000256" key="4">
    <source>
        <dbReference type="ARBA" id="ARBA00022525"/>
    </source>
</evidence>
<dbReference type="SMART" id="SM00220">
    <property type="entry name" value="S_TKc"/>
    <property type="match status" value="1"/>
</dbReference>
<dbReference type="InterPro" id="IPR011050">
    <property type="entry name" value="Pectin_lyase_fold/virulence"/>
</dbReference>
<keyword evidence="10 14" id="KW-0472">Membrane</keyword>
<accession>D2VPY1</accession>
<feature type="binding site" evidence="12">
    <location>
        <position position="918"/>
    </location>
    <ligand>
        <name>ATP</name>
        <dbReference type="ChEBI" id="CHEBI:30616"/>
    </ligand>
</feature>
<dbReference type="SUPFAM" id="SSF51126">
    <property type="entry name" value="Pectin lyase-like"/>
    <property type="match status" value="1"/>
</dbReference>
<keyword evidence="9 12" id="KW-0067">ATP-binding</keyword>
<dbReference type="InterPro" id="IPR008271">
    <property type="entry name" value="Ser/Thr_kinase_AS"/>
</dbReference>
<dbReference type="CDD" id="cd13999">
    <property type="entry name" value="STKc_MAP3K-like"/>
    <property type="match status" value="1"/>
</dbReference>
<keyword evidence="7 12" id="KW-0547">Nucleotide-binding</keyword>
<name>D2VPY1_NAEGR</name>
<evidence type="ECO:0000256" key="14">
    <source>
        <dbReference type="SAM" id="Phobius"/>
    </source>
</evidence>
<dbReference type="VEuPathDB" id="AmoebaDB:NAEGRDRAFT_80827"/>
<keyword evidence="6" id="KW-0732">Signal</keyword>
<evidence type="ECO:0000256" key="12">
    <source>
        <dbReference type="PROSITE-ProRule" id="PRU10141"/>
    </source>
</evidence>
<dbReference type="PROSITE" id="PS00108">
    <property type="entry name" value="PROTEIN_KINASE_ST"/>
    <property type="match status" value="1"/>
</dbReference>
<dbReference type="GO" id="GO:0005576">
    <property type="term" value="C:extracellular region"/>
    <property type="evidence" value="ECO:0007669"/>
    <property type="project" value="UniProtKB-SubCell"/>
</dbReference>
<dbReference type="InterPro" id="IPR011009">
    <property type="entry name" value="Kinase-like_dom_sf"/>
</dbReference>
<dbReference type="PANTHER" id="PTHR44329:SF288">
    <property type="entry name" value="MITOGEN-ACTIVATED PROTEIN KINASE KINASE KINASE 20"/>
    <property type="match status" value="1"/>
</dbReference>
<evidence type="ECO:0000256" key="10">
    <source>
        <dbReference type="ARBA" id="ARBA00023136"/>
    </source>
</evidence>
<keyword evidence="8" id="KW-0418">Kinase</keyword>
<dbReference type="GeneID" id="8855953"/>
<dbReference type="PROSITE" id="PS00107">
    <property type="entry name" value="PROTEIN_KINASE_ATP"/>
    <property type="match status" value="1"/>
</dbReference>
<dbReference type="InterPro" id="IPR003368">
    <property type="entry name" value="POMP_repeat"/>
</dbReference>
<keyword evidence="17" id="KW-1185">Reference proteome</keyword>
<dbReference type="InterPro" id="IPR051681">
    <property type="entry name" value="Ser/Thr_Kinases-Pseudokinases"/>
</dbReference>
<dbReference type="RefSeq" id="XP_002673827.1">
    <property type="nucleotide sequence ID" value="XM_002673781.1"/>
</dbReference>
<feature type="transmembrane region" description="Helical" evidence="14">
    <location>
        <begin position="808"/>
        <end position="835"/>
    </location>
</feature>
<reference evidence="16 17" key="1">
    <citation type="journal article" date="2010" name="Cell">
        <title>The genome of Naegleria gruberi illuminates early eukaryotic versatility.</title>
        <authorList>
            <person name="Fritz-Laylin L.K."/>
            <person name="Prochnik S.E."/>
            <person name="Ginger M.L."/>
            <person name="Dacks J.B."/>
            <person name="Carpenter M.L."/>
            <person name="Field M.C."/>
            <person name="Kuo A."/>
            <person name="Paredez A."/>
            <person name="Chapman J."/>
            <person name="Pham J."/>
            <person name="Shu S."/>
            <person name="Neupane R."/>
            <person name="Cipriano M."/>
            <person name="Mancuso J."/>
            <person name="Tu H."/>
            <person name="Salamov A."/>
            <person name="Lindquist E."/>
            <person name="Shapiro H."/>
            <person name="Lucas S."/>
            <person name="Grigoriev I.V."/>
            <person name="Cande W.Z."/>
            <person name="Fulton C."/>
            <person name="Rokhsar D.S."/>
            <person name="Dawson S.C."/>
        </authorList>
    </citation>
    <scope>NUCLEOTIDE SEQUENCE [LARGE SCALE GENOMIC DNA]</scope>
    <source>
        <strain evidence="16 17">NEG-M</strain>
    </source>
</reference>
<gene>
    <name evidence="16" type="ORF">NAEGRDRAFT_80827</name>
</gene>
<organism evidence="17">
    <name type="scientific">Naegleria gruberi</name>
    <name type="common">Amoeba</name>
    <dbReference type="NCBI Taxonomy" id="5762"/>
    <lineage>
        <taxon>Eukaryota</taxon>
        <taxon>Discoba</taxon>
        <taxon>Heterolobosea</taxon>
        <taxon>Tetramitia</taxon>
        <taxon>Eutetramitia</taxon>
        <taxon>Vahlkampfiidae</taxon>
        <taxon>Naegleria</taxon>
    </lineage>
</organism>
<dbReference type="GO" id="GO:0004674">
    <property type="term" value="F:protein serine/threonine kinase activity"/>
    <property type="evidence" value="ECO:0007669"/>
    <property type="project" value="TreeGrafter"/>
</dbReference>
<dbReference type="GO" id="GO:0005524">
    <property type="term" value="F:ATP binding"/>
    <property type="evidence" value="ECO:0007669"/>
    <property type="project" value="UniProtKB-UniRule"/>
</dbReference>
<evidence type="ECO:0000256" key="8">
    <source>
        <dbReference type="ARBA" id="ARBA00022777"/>
    </source>
</evidence>
<feature type="domain" description="Protein kinase" evidence="15">
    <location>
        <begin position="891"/>
        <end position="1204"/>
    </location>
</feature>
<keyword evidence="14" id="KW-1133">Transmembrane helix</keyword>
<dbReference type="KEGG" id="ngr:NAEGRDRAFT_80827"/>
<evidence type="ECO:0000313" key="17">
    <source>
        <dbReference type="Proteomes" id="UP000006671"/>
    </source>
</evidence>
<keyword evidence="14" id="KW-0812">Transmembrane</keyword>
<protein>
    <recommendedName>
        <fullName evidence="15">Protein kinase domain-containing protein</fullName>
    </recommendedName>
</protein>
<dbReference type="PROSITE" id="PS50011">
    <property type="entry name" value="PROTEIN_KINASE_DOM"/>
    <property type="match status" value="1"/>
</dbReference>
<dbReference type="AlphaFoldDB" id="D2VPY1"/>
<dbReference type="OMA" id="RISHTIF"/>
<dbReference type="eggNOG" id="KOG0192">
    <property type="taxonomic scope" value="Eukaryota"/>
</dbReference>
<dbReference type="InterPro" id="IPR000719">
    <property type="entry name" value="Prot_kinase_dom"/>
</dbReference>
<dbReference type="Gene3D" id="1.10.510.10">
    <property type="entry name" value="Transferase(Phosphotransferase) domain 1"/>
    <property type="match status" value="1"/>
</dbReference>